<evidence type="ECO:0000256" key="6">
    <source>
        <dbReference type="SAM" id="MobiDB-lite"/>
    </source>
</evidence>
<evidence type="ECO:0000313" key="9">
    <source>
        <dbReference type="EMBL" id="MDQ0378235.1"/>
    </source>
</evidence>
<evidence type="ECO:0000256" key="3">
    <source>
        <dbReference type="ARBA" id="ARBA00022679"/>
    </source>
</evidence>
<gene>
    <name evidence="9" type="ORF">FB470_002229</name>
</gene>
<keyword evidence="7" id="KW-0472">Membrane</keyword>
<evidence type="ECO:0000256" key="4">
    <source>
        <dbReference type="ARBA" id="ARBA00022777"/>
    </source>
</evidence>
<feature type="region of interest" description="Disordered" evidence="6">
    <location>
        <begin position="410"/>
        <end position="430"/>
    </location>
</feature>
<keyword evidence="10" id="KW-1185">Reference proteome</keyword>
<dbReference type="InterPro" id="IPR036890">
    <property type="entry name" value="HATPase_C_sf"/>
</dbReference>
<protein>
    <recommendedName>
        <fullName evidence="2">histidine kinase</fullName>
        <ecNumber evidence="2">2.7.13.3</ecNumber>
    </recommendedName>
</protein>
<sequence length="430" mass="44949">MSAPRAVSYLGTLLRRGAPAMAGVTGGLDDEVADPAPASPLRRMRRMAGPVDLAAPDNLLLRATRYVAMVPLIYRVLAVAGALAAFLADGHGGVGLVVAVAAVVIAWNAHGLRWLFRSAPFHSRGAVWLLVADVVVTVAADLVVAASVPGAAFATAMQVPGKQLLGGVALLTLALGLGYGLGLVVLSIPLAGVAWWLNSGVFNVKQAFAGLGTIAGVLVTATGALVLLGLGTRLALAYGIRHGREAERARQQRMLHDTVLQTLETMTLPGTGSSEHQLSELRRLARAQAMELRQTIESGTDGPSPLGEKLAALAAEMARDGLRAQLVMAELDADTLTEVRQVAIRDAAREALRNTLKHSGTDRVVVRAEERDGGVAVVIRDHGVGFDETDRPPGFGISESITARLAEAGGRARVESSPGSGTRVTLWMPR</sequence>
<dbReference type="InterPro" id="IPR004358">
    <property type="entry name" value="Sig_transdc_His_kin-like_C"/>
</dbReference>
<dbReference type="SUPFAM" id="SSF55874">
    <property type="entry name" value="ATPase domain of HSP90 chaperone/DNA topoisomerase II/histidine kinase"/>
    <property type="match status" value="1"/>
</dbReference>
<keyword evidence="7" id="KW-1133">Transmembrane helix</keyword>
<keyword evidence="3" id="KW-0808">Transferase</keyword>
<feature type="transmembrane region" description="Helical" evidence="7">
    <location>
        <begin position="128"/>
        <end position="152"/>
    </location>
</feature>
<feature type="transmembrane region" description="Helical" evidence="7">
    <location>
        <begin position="209"/>
        <end position="231"/>
    </location>
</feature>
<dbReference type="InterPro" id="IPR050482">
    <property type="entry name" value="Sensor_HK_TwoCompSys"/>
</dbReference>
<dbReference type="PANTHER" id="PTHR24421">
    <property type="entry name" value="NITRATE/NITRITE SENSOR PROTEIN NARX-RELATED"/>
    <property type="match status" value="1"/>
</dbReference>
<dbReference type="Gene3D" id="3.30.565.10">
    <property type="entry name" value="Histidine kinase-like ATPase, C-terminal domain"/>
    <property type="match status" value="1"/>
</dbReference>
<organism evidence="9 10">
    <name type="scientific">Amycolatopsis thermophila</name>
    <dbReference type="NCBI Taxonomy" id="206084"/>
    <lineage>
        <taxon>Bacteria</taxon>
        <taxon>Bacillati</taxon>
        <taxon>Actinomycetota</taxon>
        <taxon>Actinomycetes</taxon>
        <taxon>Pseudonocardiales</taxon>
        <taxon>Pseudonocardiaceae</taxon>
        <taxon>Amycolatopsis</taxon>
    </lineage>
</organism>
<dbReference type="PANTHER" id="PTHR24421:SF61">
    <property type="entry name" value="OXYGEN SENSOR HISTIDINE KINASE NREB"/>
    <property type="match status" value="1"/>
</dbReference>
<feature type="domain" description="Histidine kinase/HSP90-like ATPase" evidence="8">
    <location>
        <begin position="339"/>
        <end position="430"/>
    </location>
</feature>
<dbReference type="SMART" id="SM00387">
    <property type="entry name" value="HATPase_c"/>
    <property type="match status" value="1"/>
</dbReference>
<dbReference type="PRINTS" id="PR00344">
    <property type="entry name" value="BCTRLSENSOR"/>
</dbReference>
<evidence type="ECO:0000256" key="5">
    <source>
        <dbReference type="ARBA" id="ARBA00023012"/>
    </source>
</evidence>
<dbReference type="RefSeq" id="WP_306990841.1">
    <property type="nucleotide sequence ID" value="NZ_JAUSUT010000001.1"/>
</dbReference>
<dbReference type="EMBL" id="JAUSUT010000001">
    <property type="protein sequence ID" value="MDQ0378235.1"/>
    <property type="molecule type" value="Genomic_DNA"/>
</dbReference>
<accession>A0ABU0ETJ6</accession>
<comment type="catalytic activity">
    <reaction evidence="1">
        <text>ATP + protein L-histidine = ADP + protein N-phospho-L-histidine.</text>
        <dbReference type="EC" id="2.7.13.3"/>
    </reaction>
</comment>
<dbReference type="GO" id="GO:0016301">
    <property type="term" value="F:kinase activity"/>
    <property type="evidence" value="ECO:0007669"/>
    <property type="project" value="UniProtKB-KW"/>
</dbReference>
<dbReference type="Proteomes" id="UP001229651">
    <property type="component" value="Unassembled WGS sequence"/>
</dbReference>
<name>A0ABU0ETJ6_9PSEU</name>
<dbReference type="Pfam" id="PF02518">
    <property type="entry name" value="HATPase_c"/>
    <property type="match status" value="1"/>
</dbReference>
<comment type="caution">
    <text evidence="9">The sequence shown here is derived from an EMBL/GenBank/DDBJ whole genome shotgun (WGS) entry which is preliminary data.</text>
</comment>
<reference evidence="9 10" key="1">
    <citation type="submission" date="2023-07" db="EMBL/GenBank/DDBJ databases">
        <title>Sequencing the genomes of 1000 actinobacteria strains.</title>
        <authorList>
            <person name="Klenk H.-P."/>
        </authorList>
    </citation>
    <scope>NUCLEOTIDE SEQUENCE [LARGE SCALE GENOMIC DNA]</scope>
    <source>
        <strain evidence="9 10">DSM 45805</strain>
    </source>
</reference>
<feature type="transmembrane region" description="Helical" evidence="7">
    <location>
        <begin position="66"/>
        <end position="87"/>
    </location>
</feature>
<feature type="transmembrane region" description="Helical" evidence="7">
    <location>
        <begin position="164"/>
        <end position="197"/>
    </location>
</feature>
<dbReference type="EC" id="2.7.13.3" evidence="2"/>
<evidence type="ECO:0000259" key="8">
    <source>
        <dbReference type="SMART" id="SM00387"/>
    </source>
</evidence>
<evidence type="ECO:0000313" key="10">
    <source>
        <dbReference type="Proteomes" id="UP001229651"/>
    </source>
</evidence>
<dbReference type="CDD" id="cd16917">
    <property type="entry name" value="HATPase_UhpB-NarQ-NarX-like"/>
    <property type="match status" value="1"/>
</dbReference>
<feature type="transmembrane region" description="Helical" evidence="7">
    <location>
        <begin position="94"/>
        <end position="116"/>
    </location>
</feature>
<evidence type="ECO:0000256" key="7">
    <source>
        <dbReference type="SAM" id="Phobius"/>
    </source>
</evidence>
<evidence type="ECO:0000256" key="1">
    <source>
        <dbReference type="ARBA" id="ARBA00000085"/>
    </source>
</evidence>
<keyword evidence="4 9" id="KW-0418">Kinase</keyword>
<dbReference type="InterPro" id="IPR003594">
    <property type="entry name" value="HATPase_dom"/>
</dbReference>
<keyword evidence="7" id="KW-0812">Transmembrane</keyword>
<evidence type="ECO:0000256" key="2">
    <source>
        <dbReference type="ARBA" id="ARBA00012438"/>
    </source>
</evidence>
<proteinExistence type="predicted"/>
<keyword evidence="5" id="KW-0902">Two-component regulatory system</keyword>